<gene>
    <name evidence="2" type="ORF">B0H15DRAFT_995334</name>
</gene>
<comment type="caution">
    <text evidence="2">The sequence shown here is derived from an EMBL/GenBank/DDBJ whole genome shotgun (WGS) entry which is preliminary data.</text>
</comment>
<evidence type="ECO:0000256" key="1">
    <source>
        <dbReference type="SAM" id="SignalP"/>
    </source>
</evidence>
<feature type="signal peptide" evidence="1">
    <location>
        <begin position="1"/>
        <end position="16"/>
    </location>
</feature>
<evidence type="ECO:0000313" key="2">
    <source>
        <dbReference type="EMBL" id="KAJ7100740.1"/>
    </source>
</evidence>
<dbReference type="EMBL" id="JARJCN010000005">
    <property type="protein sequence ID" value="KAJ7100740.1"/>
    <property type="molecule type" value="Genomic_DNA"/>
</dbReference>
<evidence type="ECO:0000313" key="3">
    <source>
        <dbReference type="Proteomes" id="UP001222325"/>
    </source>
</evidence>
<keyword evidence="1" id="KW-0732">Signal</keyword>
<proteinExistence type="predicted"/>
<reference evidence="2" key="1">
    <citation type="submission" date="2023-03" db="EMBL/GenBank/DDBJ databases">
        <title>Massive genome expansion in bonnet fungi (Mycena s.s.) driven by repeated elements and novel gene families across ecological guilds.</title>
        <authorList>
            <consortium name="Lawrence Berkeley National Laboratory"/>
            <person name="Harder C.B."/>
            <person name="Miyauchi S."/>
            <person name="Viragh M."/>
            <person name="Kuo A."/>
            <person name="Thoen E."/>
            <person name="Andreopoulos B."/>
            <person name="Lu D."/>
            <person name="Skrede I."/>
            <person name="Drula E."/>
            <person name="Henrissat B."/>
            <person name="Morin E."/>
            <person name="Kohler A."/>
            <person name="Barry K."/>
            <person name="LaButti K."/>
            <person name="Morin E."/>
            <person name="Salamov A."/>
            <person name="Lipzen A."/>
            <person name="Mereny Z."/>
            <person name="Hegedus B."/>
            <person name="Baldrian P."/>
            <person name="Stursova M."/>
            <person name="Weitz H."/>
            <person name="Taylor A."/>
            <person name="Grigoriev I.V."/>
            <person name="Nagy L.G."/>
            <person name="Martin F."/>
            <person name="Kauserud H."/>
        </authorList>
    </citation>
    <scope>NUCLEOTIDE SEQUENCE</scope>
    <source>
        <strain evidence="2">CBHHK173m</strain>
    </source>
</reference>
<name>A0AAD6UED2_9AGAR</name>
<keyword evidence="3" id="KW-1185">Reference proteome</keyword>
<organism evidence="2 3">
    <name type="scientific">Mycena belliarum</name>
    <dbReference type="NCBI Taxonomy" id="1033014"/>
    <lineage>
        <taxon>Eukaryota</taxon>
        <taxon>Fungi</taxon>
        <taxon>Dikarya</taxon>
        <taxon>Basidiomycota</taxon>
        <taxon>Agaricomycotina</taxon>
        <taxon>Agaricomycetes</taxon>
        <taxon>Agaricomycetidae</taxon>
        <taxon>Agaricales</taxon>
        <taxon>Marasmiineae</taxon>
        <taxon>Mycenaceae</taxon>
        <taxon>Mycena</taxon>
    </lineage>
</organism>
<accession>A0AAD6UED2</accession>
<protein>
    <submittedName>
        <fullName evidence="2">Uncharacterized protein</fullName>
    </submittedName>
</protein>
<sequence>MHSATLLLFMCKSVEAQISTLLPAAINNIGRSADSMCLSNNTPMVWQDPEDLLVFQGAGSDIAWLQQDFSLHIPPGARAFGATHLRAGAMLRCSRHWARWKAIKHLPLFAPNITFTLSHVHNFNITEGEGLMLSVSVSLGGTVRTRGAGFDAGTIGASFLCCAPAFFALTIRRFPRFTLPLPATLPLAVGFADGSRCTRARRDIGATRTWQIDFLALPIARRHRQRDPTCAIPRLPGVHLREPLLDTGATHSPRAACHVHASAAASLIAETPAHFGPTVRPPPAETPVASRVLPVCASIRATSFDFKPIEDFALSTLPHNPRVYRNYGSRFRFCLKLRLFEHLSLKPGAASFDLQPGFVALCCPPHPRIHPATSLRTLIISDCMGEMGLFFDPGFLKQSTMPPPPSPCPPAHDLAHCLSPGDNSLMLAHAHADELTWAAASVSVETDLFYGFVFPHRAGSVVGGWLCPALHHLCARIYHGAPPNAHKHLQASFLVSDFLRSMVLNVFGVYVPEYC</sequence>
<feature type="chain" id="PRO_5042048832" evidence="1">
    <location>
        <begin position="17"/>
        <end position="515"/>
    </location>
</feature>
<dbReference type="AlphaFoldDB" id="A0AAD6UED2"/>
<dbReference type="Proteomes" id="UP001222325">
    <property type="component" value="Unassembled WGS sequence"/>
</dbReference>